<dbReference type="PROSITE" id="PS51215">
    <property type="entry name" value="AWS"/>
    <property type="match status" value="1"/>
</dbReference>
<dbReference type="Gene3D" id="2.170.270.10">
    <property type="entry name" value="SET domain"/>
    <property type="match status" value="1"/>
</dbReference>
<dbReference type="FunFam" id="3.30.40.10:FF:000201">
    <property type="entry name" value="Histone-lysine N-methyltransferase"/>
    <property type="match status" value="1"/>
</dbReference>
<dbReference type="FunFam" id="3.30.40.10:FF:000025">
    <property type="entry name" value="Histone-lysine N-methyltransferase"/>
    <property type="match status" value="1"/>
</dbReference>
<dbReference type="PROSITE" id="PS50280">
    <property type="entry name" value="SET"/>
    <property type="match status" value="1"/>
</dbReference>
<feature type="region of interest" description="Disordered" evidence="26">
    <location>
        <begin position="17"/>
        <end position="92"/>
    </location>
</feature>
<dbReference type="SUPFAM" id="SSF57903">
    <property type="entry name" value="FYVE/PHD zinc finger"/>
    <property type="match status" value="3"/>
</dbReference>
<keyword evidence="15" id="KW-0832">Ubl conjugation</keyword>
<gene>
    <name evidence="32" type="primary">nsd1a</name>
</gene>
<dbReference type="Gene3D" id="2.30.30.140">
    <property type="match status" value="2"/>
</dbReference>
<evidence type="ECO:0000256" key="18">
    <source>
        <dbReference type="ARBA" id="ARBA00023159"/>
    </source>
</evidence>
<evidence type="ECO:0000259" key="30">
    <source>
        <dbReference type="PROSITE" id="PS50868"/>
    </source>
</evidence>
<dbReference type="FunFam" id="2.30.30.140:FF:000059">
    <property type="entry name" value="Histone-lysine N-methyltransferase"/>
    <property type="match status" value="1"/>
</dbReference>
<feature type="compositionally biased region" description="Low complexity" evidence="26">
    <location>
        <begin position="1088"/>
        <end position="1117"/>
    </location>
</feature>
<feature type="region of interest" description="Disordered" evidence="26">
    <location>
        <begin position="198"/>
        <end position="241"/>
    </location>
</feature>
<dbReference type="InterPro" id="IPR046341">
    <property type="entry name" value="SET_dom_sf"/>
</dbReference>
<feature type="region of interest" description="Disordered" evidence="26">
    <location>
        <begin position="446"/>
        <end position="487"/>
    </location>
</feature>
<dbReference type="GO" id="GO:0005654">
    <property type="term" value="C:nucleoplasm"/>
    <property type="evidence" value="ECO:0007669"/>
    <property type="project" value="UniProtKB-ARBA"/>
</dbReference>
<evidence type="ECO:0000256" key="7">
    <source>
        <dbReference type="ARBA" id="ARBA00022553"/>
    </source>
</evidence>
<feature type="compositionally biased region" description="Polar residues" evidence="26">
    <location>
        <begin position="1122"/>
        <end position="1133"/>
    </location>
</feature>
<evidence type="ECO:0000256" key="6">
    <source>
        <dbReference type="ARBA" id="ARBA00022499"/>
    </source>
</evidence>
<dbReference type="GO" id="GO:0005694">
    <property type="term" value="C:chromosome"/>
    <property type="evidence" value="ECO:0007669"/>
    <property type="project" value="UniProtKB-SubCell"/>
</dbReference>
<dbReference type="FunFam" id="3.30.40.10:FF:000093">
    <property type="entry name" value="Histone-lysine N-methyltransferase"/>
    <property type="match status" value="1"/>
</dbReference>
<dbReference type="SMART" id="SM00317">
    <property type="entry name" value="SET"/>
    <property type="match status" value="1"/>
</dbReference>
<dbReference type="InterPro" id="IPR001214">
    <property type="entry name" value="SET_dom"/>
</dbReference>
<evidence type="ECO:0000313" key="32">
    <source>
        <dbReference type="Ensembl" id="ENSSAUP00010010827.1"/>
    </source>
</evidence>
<dbReference type="SMART" id="SM00249">
    <property type="entry name" value="PHD"/>
    <property type="match status" value="5"/>
</dbReference>
<evidence type="ECO:0000256" key="17">
    <source>
        <dbReference type="ARBA" id="ARBA00023015"/>
    </source>
</evidence>
<keyword evidence="18" id="KW-0010">Activator</keyword>
<keyword evidence="8" id="KW-0489">Methyltransferase</keyword>
<keyword evidence="7" id="KW-0597">Phosphoprotein</keyword>
<evidence type="ECO:0000256" key="1">
    <source>
        <dbReference type="ARBA" id="ARBA00004123"/>
    </source>
</evidence>
<dbReference type="Pfam" id="PF17982">
    <property type="entry name" value="C5HCH"/>
    <property type="match status" value="1"/>
</dbReference>
<accession>A0A671UAQ4</accession>
<dbReference type="InterPro" id="IPR000313">
    <property type="entry name" value="PWWP_dom"/>
</dbReference>
<keyword evidence="6" id="KW-1017">Isopeptide bond</keyword>
<keyword evidence="12" id="KW-0677">Repeat</keyword>
<feature type="domain" description="PWWP" evidence="29">
    <location>
        <begin position="321"/>
        <end position="387"/>
    </location>
</feature>
<evidence type="ECO:0000256" key="11">
    <source>
        <dbReference type="ARBA" id="ARBA00022723"/>
    </source>
</evidence>
<feature type="compositionally biased region" description="Polar residues" evidence="26">
    <location>
        <begin position="694"/>
        <end position="704"/>
    </location>
</feature>
<keyword evidence="13 25" id="KW-0863">Zinc-finger</keyword>
<dbReference type="InterPro" id="IPR059153">
    <property type="entry name" value="NSD_PHD-1st"/>
</dbReference>
<dbReference type="GO" id="GO:0006355">
    <property type="term" value="P:regulation of DNA-templated transcription"/>
    <property type="evidence" value="ECO:0007669"/>
    <property type="project" value="UniProtKB-ARBA"/>
</dbReference>
<proteinExistence type="predicted"/>
<keyword evidence="14" id="KW-0862">Zinc</keyword>
<dbReference type="GeneTree" id="ENSGT00940000155027"/>
<dbReference type="GO" id="GO:0016922">
    <property type="term" value="F:nuclear receptor binding"/>
    <property type="evidence" value="ECO:0007669"/>
    <property type="project" value="UniProtKB-ARBA"/>
</dbReference>
<dbReference type="SMART" id="SM00508">
    <property type="entry name" value="PostSET"/>
    <property type="match status" value="1"/>
</dbReference>
<evidence type="ECO:0000259" key="31">
    <source>
        <dbReference type="PROSITE" id="PS51215"/>
    </source>
</evidence>
<dbReference type="GO" id="GO:0003712">
    <property type="term" value="F:transcription coregulator activity"/>
    <property type="evidence" value="ECO:0007669"/>
    <property type="project" value="UniProtKB-ARBA"/>
</dbReference>
<dbReference type="Pfam" id="PF00856">
    <property type="entry name" value="SET"/>
    <property type="match status" value="1"/>
</dbReference>
<feature type="compositionally biased region" description="Polar residues" evidence="26">
    <location>
        <begin position="857"/>
        <end position="870"/>
    </location>
</feature>
<dbReference type="GO" id="GO:0032259">
    <property type="term" value="P:methylation"/>
    <property type="evidence" value="ECO:0007669"/>
    <property type="project" value="UniProtKB-KW"/>
</dbReference>
<reference evidence="32" key="1">
    <citation type="submission" date="2021-04" db="EMBL/GenBank/DDBJ databases">
        <authorList>
            <consortium name="Wellcome Sanger Institute Data Sharing"/>
        </authorList>
    </citation>
    <scope>NUCLEOTIDE SEQUENCE [LARGE SCALE GENOMIC DNA]</scope>
</reference>
<feature type="region of interest" description="Disordered" evidence="26">
    <location>
        <begin position="891"/>
        <end position="911"/>
    </location>
</feature>
<evidence type="ECO:0000256" key="5">
    <source>
        <dbReference type="ARBA" id="ARBA00022491"/>
    </source>
</evidence>
<evidence type="ECO:0000256" key="12">
    <source>
        <dbReference type="ARBA" id="ARBA00022737"/>
    </source>
</evidence>
<feature type="domain" description="SET" evidence="28">
    <location>
        <begin position="1703"/>
        <end position="1820"/>
    </location>
</feature>
<dbReference type="PROSITE" id="PS50868">
    <property type="entry name" value="POST_SET"/>
    <property type="match status" value="1"/>
</dbReference>
<evidence type="ECO:0000256" key="23">
    <source>
        <dbReference type="ARBA" id="ARBA00080495"/>
    </source>
</evidence>
<dbReference type="InterPro" id="IPR011011">
    <property type="entry name" value="Znf_FYVE_PHD"/>
</dbReference>
<feature type="region of interest" description="Disordered" evidence="26">
    <location>
        <begin position="671"/>
        <end position="728"/>
    </location>
</feature>
<evidence type="ECO:0000256" key="13">
    <source>
        <dbReference type="ARBA" id="ARBA00022771"/>
    </source>
</evidence>
<feature type="region of interest" description="Disordered" evidence="26">
    <location>
        <begin position="1011"/>
        <end position="1160"/>
    </location>
</feature>
<feature type="compositionally biased region" description="Acidic residues" evidence="26">
    <location>
        <begin position="2132"/>
        <end position="2142"/>
    </location>
</feature>
<dbReference type="FunFam" id="3.30.40.10:FF:000106">
    <property type="entry name" value="Histone-lysine N-methyltransferase"/>
    <property type="match status" value="1"/>
</dbReference>
<evidence type="ECO:0000256" key="4">
    <source>
        <dbReference type="ARBA" id="ARBA00022454"/>
    </source>
</evidence>
<reference evidence="32" key="2">
    <citation type="submission" date="2025-08" db="UniProtKB">
        <authorList>
            <consortium name="Ensembl"/>
        </authorList>
    </citation>
    <scope>IDENTIFICATION</scope>
</reference>
<dbReference type="SMART" id="SM00293">
    <property type="entry name" value="PWWP"/>
    <property type="match status" value="1"/>
</dbReference>
<dbReference type="InterPro" id="IPR041306">
    <property type="entry name" value="C5HCH"/>
</dbReference>
<keyword evidence="19" id="KW-0804">Transcription</keyword>
<dbReference type="Pfam" id="PF22908">
    <property type="entry name" value="PHD_NSD"/>
    <property type="match status" value="1"/>
</dbReference>
<keyword evidence="9" id="KW-0808">Transferase</keyword>
<evidence type="ECO:0000256" key="14">
    <source>
        <dbReference type="ARBA" id="ARBA00022833"/>
    </source>
</evidence>
<keyword evidence="16" id="KW-0156">Chromatin regulator</keyword>
<feature type="compositionally biased region" description="Polar residues" evidence="26">
    <location>
        <begin position="159"/>
        <end position="171"/>
    </location>
</feature>
<dbReference type="InterPro" id="IPR013083">
    <property type="entry name" value="Znf_RING/FYVE/PHD"/>
</dbReference>
<evidence type="ECO:0000259" key="27">
    <source>
        <dbReference type="PROSITE" id="PS50016"/>
    </source>
</evidence>
<evidence type="ECO:0000313" key="33">
    <source>
        <dbReference type="Proteomes" id="UP000472265"/>
    </source>
</evidence>
<keyword evidence="11" id="KW-0479">Metal-binding</keyword>
<sequence length="2179" mass="241033">MNHPEIRANHLDSIFNKSAQRGYSRDNMNQSYRPPVRVGSVFGKGQPERRPLNGLVSTSYGNQCGIARRGSDQPSSSSLKQPAVLGYNQPDRSHCYSPLKRLQDLNTVVNRPDLDRDLHPRNHLHCASPISDDDEFEAPSVQLPPSPGNEDMEPLETLQGANRNGFSSHSPDSLERCSPIPNGYLHFESTLFDTSDIKDEDEEGEHSSSEDFAPFQDSPKSSRDQTVTGSKTTNSSGADKRTYKPTVFNLMSKTISELNPTLSPSALPEMTIRDGWSLGEESDSDGELNSPVDPGFISPAGTNSNSNSPKKKPLPAVRYIEGDLVWAKFNRRPWWPCHITCDPDQGTSTKMKVPSPRPCRMYYLETLGEIVESAWVPGNAVLPFEGGHQFEELPVLRRRGKQKEKDYKYTIPKSLLTAWKVSVAEAEYLLPERRRNTESVISVNGEECVPSPLPTVKPQEAPSVSVDPSRPPSPNVAPNGNEPHLNKNSAAIQSNKSKACKKKKKCLSDIFGHIVGGSKESSTISNVMDQFHTTTHALKEERKDSPYADLDSVPMLHRPKRTAVSPIKDVNRSVRKEKGSTQAKTKVTEKMNHSVDSCESSSILTKTLTPKDSDCEQSLGSCNELSYNSTVKHSMNLPASSRLMTRALEAEEDTDLNDALATSQISTDAHADDCLANTPTNAPIKTEMSPHWESPSNASSSTNHRSPKRRSRKPDKKQIRNGSLMKPKFLGSTVSTVQPVEIKTEKIMPDRSSSCSPSSSLSPMDAFQDPKELTFKSLVKEDSSDSEATAFRPDSNYKFSTFLMLLKDMHDTREKKGKPLTVPPSPVLIKEEPLVIPTSIRGNTGSCDGFAQRIKTENGQSGKSTTSQNRAVKPKNRTKAIMTADTYHCEDFPVHSQTGSSDKQRRKQRLPAKLKLSIPGLSSDLADLAYGREFVSGHADLANPRSRPPIAADPPASYLNKNSGSTVAPKKRWQLVEEAAENKVESISEVSTEMNGSYAMKASPDLYQEVEKQAERDSFTSETSSSAGNSENKRLRKPTKRLLESTEDYEQIFVPKKKSKKHTSESSKMTSGMTALHDLSTTPGLITSASTSSSPSVEPAEAPSEPEQSPSQDELSPIAASVSPTTTQPSHNTEAAEETDLPPESDTGLLIQERKRPRKLSHRVLECAIEEVAAAPTKKKDLKRYSGVGSDMKVLVKKTQVGSLKKEKPVSSTSSAPAPAPAPQHSDGKDLLEDLTSERPSSPRESNTPKQEAEVELEACDTEEKQDAHTGTLTPKPEVLSVGLNDSLSSQADVKGKIGATSLKENVCQVCERTGDLLVCDGHCYGAFHPQCIGLSAAPKGKFLCRECNTGVHVCFVCKKSGSGVKRCMIPLCGKFYHTDCILAFSATQPHNKGFRCPLHVCLSCHITNPLNNCSKGRLARCVRCPVAYHANDNCMAAGSLVLANNSFLCPNHFTPRKGCKNHEHINVSWCFVCSEGGSLLCCESCPAAFHQECLNMEMPQGSWFCNDCKAGKRPRIKDILWVKWGRYRWWPAEVCLARDVPSNILRMKHEVGEFPVQFFGSRDFVWTYQARVFPYMEGDTHNIEKMGKGADAVYKKALTEAAERFKELQAEKELKQLQEDRKNDKKPPPYRHIRVNRPVGKAQIITADLSEIPRCNCKASDENPCGIDSECINRMLMYECHPQVCAAGERCQNQAFTKREYTNVEIYRTLSCGWGLRAVSDIKKGAFVSEYVGEVIDEEECRARIKHAQENDICNFYMLTLDKDRIIDAGPKGNQARFMNHCCQPNCETQKWTVNGDTRVGLFALQDIPKGVELNFNYNLECLGNGKTVCKCGAPNCSGFLGVRPKNQPSAEKLKLKEGKRRVPMKKKTKQEVTKEREDECFSCGDGGQIVSCKKPGCPKVYHADCLNLAKRPAGRWECPWHQCDICGKEAASFCEMCPSSYCKEHREGMLFISKLDGKLSCSEHDPCGPDPLEPGEIREYVPSMTSMRPGATPLMLVPDSRRAGPVPITSSAGQAATALPGPPPRLYINTKTATSSFVPSNRSYLADRTEGNTFSTPTSSKDEREDGEVEDGEVCGLEMEDVEDDDDDDDDDEDDDEEEEEEAEEDEDEMEEMEIVEDEEDEPVYGGDLVENEEEDEGGDVYDTWGDYVDEDADDGEVEGDDVEDVEEWERVEDDDK</sequence>
<evidence type="ECO:0000256" key="10">
    <source>
        <dbReference type="ARBA" id="ARBA00022691"/>
    </source>
</evidence>
<evidence type="ECO:0000256" key="15">
    <source>
        <dbReference type="ARBA" id="ARBA00022843"/>
    </source>
</evidence>
<keyword evidence="5" id="KW-0678">Repressor</keyword>
<dbReference type="InParanoid" id="A0A671UAQ4"/>
<dbReference type="SUPFAM" id="SSF82199">
    <property type="entry name" value="SET domain"/>
    <property type="match status" value="1"/>
</dbReference>
<feature type="compositionally biased region" description="Acidic residues" evidence="26">
    <location>
        <begin position="2067"/>
        <end position="2125"/>
    </location>
</feature>
<dbReference type="GO" id="GO:0008270">
    <property type="term" value="F:zinc ion binding"/>
    <property type="evidence" value="ECO:0007669"/>
    <property type="project" value="UniProtKB-KW"/>
</dbReference>
<feature type="domain" description="Post-SET" evidence="30">
    <location>
        <begin position="1827"/>
        <end position="1843"/>
    </location>
</feature>
<comment type="catalytic activity">
    <reaction evidence="21">
        <text>L-lysyl(36)-[histone H3] + 2 S-adenosyl-L-methionine = N(6),N(6)-dimethyl-L-lysyl(36)-[histone H3] + 2 S-adenosyl-L-homocysteine + 2 H(+)</text>
        <dbReference type="Rhea" id="RHEA:60308"/>
        <dbReference type="Rhea" id="RHEA-COMP:9785"/>
        <dbReference type="Rhea" id="RHEA-COMP:9787"/>
        <dbReference type="ChEBI" id="CHEBI:15378"/>
        <dbReference type="ChEBI" id="CHEBI:29969"/>
        <dbReference type="ChEBI" id="CHEBI:57856"/>
        <dbReference type="ChEBI" id="CHEBI:59789"/>
        <dbReference type="ChEBI" id="CHEBI:61976"/>
        <dbReference type="EC" id="2.1.1.357"/>
    </reaction>
</comment>
<feature type="domain" description="AWS" evidence="31">
    <location>
        <begin position="1651"/>
        <end position="1701"/>
    </location>
</feature>
<feature type="compositionally biased region" description="Polar residues" evidence="26">
    <location>
        <begin position="17"/>
        <end position="32"/>
    </location>
</feature>
<evidence type="ECO:0000256" key="16">
    <source>
        <dbReference type="ARBA" id="ARBA00022853"/>
    </source>
</evidence>
<dbReference type="InterPro" id="IPR006560">
    <property type="entry name" value="AWS_dom"/>
</dbReference>
<feature type="region of interest" description="Disordered" evidence="26">
    <location>
        <begin position="276"/>
        <end position="313"/>
    </location>
</feature>
<dbReference type="Pfam" id="PF23011">
    <property type="entry name" value="PHD-1st_NSD"/>
    <property type="match status" value="1"/>
</dbReference>
<evidence type="ECO:0000259" key="28">
    <source>
        <dbReference type="PROSITE" id="PS50280"/>
    </source>
</evidence>
<reference evidence="32" key="3">
    <citation type="submission" date="2025-09" db="UniProtKB">
        <authorList>
            <consortium name="Ensembl"/>
        </authorList>
    </citation>
    <scope>IDENTIFICATION</scope>
</reference>
<evidence type="ECO:0000256" key="21">
    <source>
        <dbReference type="ARBA" id="ARBA00050654"/>
    </source>
</evidence>
<evidence type="ECO:0000256" key="9">
    <source>
        <dbReference type="ARBA" id="ARBA00022679"/>
    </source>
</evidence>
<dbReference type="SUPFAM" id="SSF63748">
    <property type="entry name" value="Tudor/PWWP/MBT"/>
    <property type="match status" value="2"/>
</dbReference>
<dbReference type="InterPro" id="IPR047432">
    <property type="entry name" value="PHD5_NSD1"/>
</dbReference>
<dbReference type="OMA" id="MAYSPTQ"/>
<dbReference type="Proteomes" id="UP000472265">
    <property type="component" value="Chromosome 18"/>
</dbReference>
<dbReference type="Gene3D" id="3.30.40.10">
    <property type="entry name" value="Zinc/RING finger domain, C3HC4 (zinc finger)"/>
    <property type="match status" value="4"/>
</dbReference>
<evidence type="ECO:0000256" key="2">
    <source>
        <dbReference type="ARBA" id="ARBA00004286"/>
    </source>
</evidence>
<keyword evidence="33" id="KW-1185">Reference proteome</keyword>
<evidence type="ECO:0000256" key="26">
    <source>
        <dbReference type="SAM" id="MobiDB-lite"/>
    </source>
</evidence>
<dbReference type="InterPro" id="IPR019787">
    <property type="entry name" value="Znf_PHD-finger"/>
</dbReference>
<feature type="region of interest" description="Disordered" evidence="26">
    <location>
        <begin position="939"/>
        <end position="965"/>
    </location>
</feature>
<feature type="region of interest" description="Disordered" evidence="26">
    <location>
        <begin position="1999"/>
        <end position="2179"/>
    </location>
</feature>
<feature type="compositionally biased region" description="Basic residues" evidence="26">
    <location>
        <begin position="705"/>
        <end position="715"/>
    </location>
</feature>
<evidence type="ECO:0000256" key="3">
    <source>
        <dbReference type="ARBA" id="ARBA00018028"/>
    </source>
</evidence>
<dbReference type="CDD" id="cd20161">
    <property type="entry name" value="PWWP_NSD1_rpt1"/>
    <property type="match status" value="1"/>
</dbReference>
<dbReference type="InterPro" id="IPR001965">
    <property type="entry name" value="Znf_PHD"/>
</dbReference>
<keyword evidence="4" id="KW-0158">Chromosome</keyword>
<dbReference type="Pfam" id="PF00628">
    <property type="entry name" value="PHD"/>
    <property type="match status" value="1"/>
</dbReference>
<dbReference type="Ensembl" id="ENSSAUT00010011505.1">
    <property type="protein sequence ID" value="ENSSAUP00010010827.1"/>
    <property type="gene ID" value="ENSSAUG00010004717.1"/>
</dbReference>
<evidence type="ECO:0000256" key="25">
    <source>
        <dbReference type="PROSITE-ProRule" id="PRU00146"/>
    </source>
</evidence>
<feature type="compositionally biased region" description="Polar residues" evidence="26">
    <location>
        <begin position="1238"/>
        <end position="1250"/>
    </location>
</feature>
<dbReference type="FunFam" id="2.30.30.140:FF:000004">
    <property type="entry name" value="Histone-lysine N-methyltransferase"/>
    <property type="match status" value="1"/>
</dbReference>
<evidence type="ECO:0000256" key="19">
    <source>
        <dbReference type="ARBA" id="ARBA00023163"/>
    </source>
</evidence>
<keyword evidence="17" id="KW-0805">Transcription regulation</keyword>
<feature type="domain" description="PWWP" evidence="29">
    <location>
        <begin position="1517"/>
        <end position="1579"/>
    </location>
</feature>
<dbReference type="PANTHER" id="PTHR22884">
    <property type="entry name" value="SET DOMAIN PROTEINS"/>
    <property type="match status" value="1"/>
</dbReference>
<name>A0A671UAQ4_SPAAU</name>
<dbReference type="Pfam" id="PF17907">
    <property type="entry name" value="AWS"/>
    <property type="match status" value="1"/>
</dbReference>
<dbReference type="PROSITE" id="PS50016">
    <property type="entry name" value="ZF_PHD_2"/>
    <property type="match status" value="2"/>
</dbReference>
<feature type="region of interest" description="Disordered" evidence="26">
    <location>
        <begin position="1172"/>
        <end position="1280"/>
    </location>
</feature>
<dbReference type="PROSITE" id="PS50812">
    <property type="entry name" value="PWWP"/>
    <property type="match status" value="2"/>
</dbReference>
<evidence type="ECO:0000259" key="29">
    <source>
        <dbReference type="PROSITE" id="PS50812"/>
    </source>
</evidence>
<feature type="compositionally biased region" description="Polar residues" evidence="26">
    <location>
        <begin position="1020"/>
        <end position="1030"/>
    </location>
</feature>
<feature type="domain" description="PHD-type" evidence="27">
    <location>
        <begin position="1468"/>
        <end position="1512"/>
    </location>
</feature>
<dbReference type="InterPro" id="IPR003616">
    <property type="entry name" value="Post-SET_dom"/>
</dbReference>
<dbReference type="PROSITE" id="PS01359">
    <property type="entry name" value="ZF_PHD_1"/>
    <property type="match status" value="1"/>
</dbReference>
<dbReference type="Pfam" id="PF00855">
    <property type="entry name" value="PWWP"/>
    <property type="match status" value="2"/>
</dbReference>
<dbReference type="InterPro" id="IPR050777">
    <property type="entry name" value="SET2_Histone-Lys_MeTrsfase"/>
</dbReference>
<dbReference type="InterPro" id="IPR019786">
    <property type="entry name" value="Zinc_finger_PHD-type_CS"/>
</dbReference>
<feature type="region of interest" description="Disordered" evidence="26">
    <location>
        <begin position="855"/>
        <end position="877"/>
    </location>
</feature>
<evidence type="ECO:0000256" key="22">
    <source>
        <dbReference type="ARBA" id="ARBA00066810"/>
    </source>
</evidence>
<feature type="region of interest" description="Disordered" evidence="26">
    <location>
        <begin position="113"/>
        <end position="180"/>
    </location>
</feature>
<keyword evidence="10" id="KW-0949">S-adenosyl-L-methionine</keyword>
<protein>
    <recommendedName>
        <fullName evidence="3">Histone-lysine N-methyltransferase, H3 lysine-36 specific</fullName>
        <ecNumber evidence="22">2.1.1.357</ecNumber>
    </recommendedName>
    <alternativeName>
        <fullName evidence="23">H3-K36-HMTase</fullName>
    </alternativeName>
    <alternativeName>
        <fullName evidence="24">Nuclear receptor-binding SET domain-containing protein 1</fullName>
    </alternativeName>
</protein>
<dbReference type="GO" id="GO:0140954">
    <property type="term" value="F:histone H3K36 dimethyltransferase activity"/>
    <property type="evidence" value="ECO:0007669"/>
    <property type="project" value="UniProtKB-EC"/>
</dbReference>
<feature type="compositionally biased region" description="Polar residues" evidence="26">
    <location>
        <begin position="224"/>
        <end position="237"/>
    </location>
</feature>
<keyword evidence="20" id="KW-0539">Nucleus</keyword>
<feature type="domain" description="PHD-type" evidence="27">
    <location>
        <begin position="1305"/>
        <end position="1351"/>
    </location>
</feature>
<organism evidence="32 33">
    <name type="scientific">Sparus aurata</name>
    <name type="common">Gilthead sea bream</name>
    <dbReference type="NCBI Taxonomy" id="8175"/>
    <lineage>
        <taxon>Eukaryota</taxon>
        <taxon>Metazoa</taxon>
        <taxon>Chordata</taxon>
        <taxon>Craniata</taxon>
        <taxon>Vertebrata</taxon>
        <taxon>Euteleostomi</taxon>
        <taxon>Actinopterygii</taxon>
        <taxon>Neopterygii</taxon>
        <taxon>Teleostei</taxon>
        <taxon>Neoteleostei</taxon>
        <taxon>Acanthomorphata</taxon>
        <taxon>Eupercaria</taxon>
        <taxon>Spariformes</taxon>
        <taxon>Sparidae</taxon>
        <taxon>Sparus</taxon>
    </lineage>
</organism>
<comment type="subcellular location">
    <subcellularLocation>
        <location evidence="2">Chromosome</location>
    </subcellularLocation>
    <subcellularLocation>
        <location evidence="1">Nucleus</location>
    </subcellularLocation>
</comment>
<dbReference type="FunFam" id="2.170.270.10:FF:000002">
    <property type="entry name" value="Histone-lysine N-methyltransferase"/>
    <property type="match status" value="1"/>
</dbReference>
<feature type="compositionally biased region" description="Acidic residues" evidence="26">
    <location>
        <begin position="2150"/>
        <end position="2179"/>
    </location>
</feature>
<dbReference type="CDD" id="cd15659">
    <property type="entry name" value="PHD5_NSD1"/>
    <property type="match status" value="1"/>
</dbReference>
<dbReference type="EC" id="2.1.1.357" evidence="22"/>
<evidence type="ECO:0000256" key="8">
    <source>
        <dbReference type="ARBA" id="ARBA00022603"/>
    </source>
</evidence>
<dbReference type="SMART" id="SM00570">
    <property type="entry name" value="AWS"/>
    <property type="match status" value="1"/>
</dbReference>
<evidence type="ECO:0000256" key="20">
    <source>
        <dbReference type="ARBA" id="ARBA00023242"/>
    </source>
</evidence>
<feature type="compositionally biased region" description="Polar residues" evidence="26">
    <location>
        <begin position="2031"/>
        <end position="2045"/>
    </location>
</feature>
<evidence type="ECO:0000256" key="24">
    <source>
        <dbReference type="ARBA" id="ARBA00081785"/>
    </source>
</evidence>
<dbReference type="InterPro" id="IPR055198">
    <property type="entry name" value="NSD_PHD"/>
</dbReference>